<dbReference type="WBParaSite" id="PS1159_v2.g4422.t1">
    <property type="protein sequence ID" value="PS1159_v2.g4422.t1"/>
    <property type="gene ID" value="PS1159_v2.g4422"/>
</dbReference>
<evidence type="ECO:0000313" key="2">
    <source>
        <dbReference type="WBParaSite" id="PS1159_v2.g4422.t1"/>
    </source>
</evidence>
<evidence type="ECO:0000313" key="1">
    <source>
        <dbReference type="Proteomes" id="UP000887580"/>
    </source>
</evidence>
<dbReference type="Proteomes" id="UP000887580">
    <property type="component" value="Unplaced"/>
</dbReference>
<protein>
    <submittedName>
        <fullName evidence="2">Uncharacterized protein</fullName>
    </submittedName>
</protein>
<organism evidence="1 2">
    <name type="scientific">Panagrolaimus sp. PS1159</name>
    <dbReference type="NCBI Taxonomy" id="55785"/>
    <lineage>
        <taxon>Eukaryota</taxon>
        <taxon>Metazoa</taxon>
        <taxon>Ecdysozoa</taxon>
        <taxon>Nematoda</taxon>
        <taxon>Chromadorea</taxon>
        <taxon>Rhabditida</taxon>
        <taxon>Tylenchina</taxon>
        <taxon>Panagrolaimomorpha</taxon>
        <taxon>Panagrolaimoidea</taxon>
        <taxon>Panagrolaimidae</taxon>
        <taxon>Panagrolaimus</taxon>
    </lineage>
</organism>
<reference evidence="2" key="1">
    <citation type="submission" date="2022-11" db="UniProtKB">
        <authorList>
            <consortium name="WormBaseParasite"/>
        </authorList>
    </citation>
    <scope>IDENTIFICATION</scope>
</reference>
<proteinExistence type="predicted"/>
<sequence>MFRSAIFWSILILSIAEVYPLRGGLIRNGRNFYENVGVNEGESVPSPVFYSPPSNPDSQPFFLRPFQEFMRFGRSSSLLGAHQNFFRGRRDDSDEVESARFG</sequence>
<accession>A0AC35GEC2</accession>
<name>A0AC35GEC2_9BILA</name>